<name>A0A1G7D4C4_9FLAO</name>
<dbReference type="InterPro" id="IPR018691">
    <property type="entry name" value="DUF2188"/>
</dbReference>
<gene>
    <name evidence="2" type="ORF">SAMN04487992_101352</name>
</gene>
<dbReference type="EMBL" id="FNBD01000001">
    <property type="protein sequence ID" value="SDE46524.1"/>
    <property type="molecule type" value="Genomic_DNA"/>
</dbReference>
<reference evidence="3" key="1">
    <citation type="submission" date="2016-10" db="EMBL/GenBank/DDBJ databases">
        <authorList>
            <person name="Varghese N."/>
            <person name="Submissions S."/>
        </authorList>
    </citation>
    <scope>NUCLEOTIDE SEQUENCE [LARGE SCALE GENOMIC DNA]</scope>
    <source>
        <strain evidence="3">DSM 24729</strain>
    </source>
</reference>
<evidence type="ECO:0000313" key="2">
    <source>
        <dbReference type="EMBL" id="SDE46524.1"/>
    </source>
</evidence>
<protein>
    <recommendedName>
        <fullName evidence="4">DUF2188 domain-containing protein</fullName>
    </recommendedName>
</protein>
<feature type="compositionally biased region" description="Basic and acidic residues" evidence="1">
    <location>
        <begin position="51"/>
        <end position="65"/>
    </location>
</feature>
<dbReference type="Pfam" id="PF09954">
    <property type="entry name" value="DUF2188"/>
    <property type="match status" value="1"/>
</dbReference>
<feature type="compositionally biased region" description="Basic and acidic residues" evidence="1">
    <location>
        <begin position="1"/>
        <end position="23"/>
    </location>
</feature>
<dbReference type="AlphaFoldDB" id="A0A1G7D4C4"/>
<organism evidence="2 3">
    <name type="scientific">Cellulophaga baltica</name>
    <dbReference type="NCBI Taxonomy" id="76594"/>
    <lineage>
        <taxon>Bacteria</taxon>
        <taxon>Pseudomonadati</taxon>
        <taxon>Bacteroidota</taxon>
        <taxon>Flavobacteriia</taxon>
        <taxon>Flavobacteriales</taxon>
        <taxon>Flavobacteriaceae</taxon>
        <taxon>Cellulophaga</taxon>
    </lineage>
</organism>
<sequence>MANYHVSKDKNKDKWRIQKEGGEKVSGYTNTQKEAEKRAKELSSNSGGGEVRIHGLDGRIRDSDTVKPGNDPTSSKDTKH</sequence>
<dbReference type="RefSeq" id="WP_074537198.1">
    <property type="nucleotide sequence ID" value="NZ_FNBD01000001.1"/>
</dbReference>
<evidence type="ECO:0008006" key="4">
    <source>
        <dbReference type="Google" id="ProtNLM"/>
    </source>
</evidence>
<proteinExistence type="predicted"/>
<keyword evidence="3" id="KW-1185">Reference proteome</keyword>
<evidence type="ECO:0000256" key="1">
    <source>
        <dbReference type="SAM" id="MobiDB-lite"/>
    </source>
</evidence>
<evidence type="ECO:0000313" key="3">
    <source>
        <dbReference type="Proteomes" id="UP000182114"/>
    </source>
</evidence>
<dbReference type="Proteomes" id="UP000182114">
    <property type="component" value="Unassembled WGS sequence"/>
</dbReference>
<feature type="region of interest" description="Disordered" evidence="1">
    <location>
        <begin position="1"/>
        <end position="80"/>
    </location>
</feature>
<accession>A0A1G7D4C4</accession>